<keyword evidence="2" id="KW-1185">Reference proteome</keyword>
<organism evidence="1 2">
    <name type="scientific">Spiroplasma tabanidicola</name>
    <dbReference type="NCBI Taxonomy" id="324079"/>
    <lineage>
        <taxon>Bacteria</taxon>
        <taxon>Bacillati</taxon>
        <taxon>Mycoplasmatota</taxon>
        <taxon>Mollicutes</taxon>
        <taxon>Entomoplasmatales</taxon>
        <taxon>Spiroplasmataceae</taxon>
        <taxon>Spiroplasma</taxon>
    </lineage>
</organism>
<evidence type="ECO:0000313" key="1">
    <source>
        <dbReference type="EMBL" id="QGS51461.1"/>
    </source>
</evidence>
<dbReference type="AlphaFoldDB" id="A0A6I6C988"/>
<reference evidence="1 2" key="1">
    <citation type="submission" date="2019-11" db="EMBL/GenBank/DDBJ databases">
        <title>Complete genome sequence of Spiroplasma tabanidicola TAUS-1 (DSM 22603).</title>
        <authorList>
            <person name="Huang C.-T."/>
            <person name="Lin Y.-C."/>
            <person name="Kuo C.-H."/>
        </authorList>
    </citation>
    <scope>NUCLEOTIDE SEQUENCE [LARGE SCALE GENOMIC DNA]</scope>
    <source>
        <strain evidence="1 2">TAUS-1</strain>
    </source>
</reference>
<evidence type="ECO:0000313" key="2">
    <source>
        <dbReference type="Proteomes" id="UP000424468"/>
    </source>
</evidence>
<name>A0A6I6C988_9MOLU</name>
<gene>
    <name evidence="1" type="ORF">STABA_v1c00940</name>
</gene>
<dbReference type="KEGG" id="stab:STABA_v1c00940"/>
<accession>A0A6I6C988</accession>
<dbReference type="Proteomes" id="UP000424468">
    <property type="component" value="Chromosome"/>
</dbReference>
<dbReference type="RefSeq" id="WP_156005443.1">
    <property type="nucleotide sequence ID" value="NZ_CP046276.1"/>
</dbReference>
<dbReference type="EMBL" id="CP046276">
    <property type="protein sequence ID" value="QGS51461.1"/>
    <property type="molecule type" value="Genomic_DNA"/>
</dbReference>
<sequence length="197" mass="22204">MKKVVFIIFGLSLSISLMPNLTSCIKLPSKIDINDILIKDLGEIKGKDFLPNLKDLVTALNYLNKNLDLKKEIVEFESTPTVSQATINVKSDATKFFGSAELSYDYKLENKISLSQIMGSNLNLDTESSEKEVLIFAVKEKIKTRLNVEVKEGLDFMVDESDVGQKTQEYNGSFKIKTLESSPYLIANEDLVFKYKL</sequence>
<proteinExistence type="predicted"/>
<protein>
    <submittedName>
        <fullName evidence="1">Uncharacterized protein</fullName>
    </submittedName>
</protein>